<proteinExistence type="predicted"/>
<comment type="caution">
    <text evidence="2">The sequence shown here is derived from an EMBL/GenBank/DDBJ whole genome shotgun (WGS) entry which is preliminary data.</text>
</comment>
<feature type="transmembrane region" description="Helical" evidence="1">
    <location>
        <begin position="50"/>
        <end position="70"/>
    </location>
</feature>
<evidence type="ECO:0000313" key="2">
    <source>
        <dbReference type="EMBL" id="KAL0128080.1"/>
    </source>
</evidence>
<reference evidence="2 3" key="1">
    <citation type="submission" date="2023-03" db="EMBL/GenBank/DDBJ databases">
        <title>High recombination rates correlate with genetic variation in Cardiocondyla obscurior ants.</title>
        <authorList>
            <person name="Errbii M."/>
        </authorList>
    </citation>
    <scope>NUCLEOTIDE SEQUENCE [LARGE SCALE GENOMIC DNA]</scope>
    <source>
        <strain evidence="2">Alpha-2009</strain>
        <tissue evidence="2">Whole body</tissue>
    </source>
</reference>
<keyword evidence="3" id="KW-1185">Reference proteome</keyword>
<keyword evidence="1" id="KW-0472">Membrane</keyword>
<protein>
    <submittedName>
        <fullName evidence="2">Uncharacterized protein</fullName>
    </submittedName>
</protein>
<sequence length="172" mass="20298">MSRRLRSFEKSPAKWHCLLFKTWTFVMPAQWPLDLPRALPRCGRIQPAKLFIILSILFIFTCAPVNSLPITEDACAPYLSRLDFRGSSFASDPRNFRFIAFYYIYERSNTWNISKNINFSRTQFKGSGFFFSPFTSYPLLFVFVPTVLVSNIREHIGFRVRRCRPIPVLYWM</sequence>
<evidence type="ECO:0000313" key="3">
    <source>
        <dbReference type="Proteomes" id="UP001430953"/>
    </source>
</evidence>
<feature type="transmembrane region" description="Helical" evidence="1">
    <location>
        <begin position="134"/>
        <end position="152"/>
    </location>
</feature>
<keyword evidence="1" id="KW-1133">Transmembrane helix</keyword>
<evidence type="ECO:0000256" key="1">
    <source>
        <dbReference type="SAM" id="Phobius"/>
    </source>
</evidence>
<gene>
    <name evidence="2" type="ORF">PUN28_003367</name>
</gene>
<accession>A0AAW2GKQ9</accession>
<dbReference type="EMBL" id="JADYXP020000003">
    <property type="protein sequence ID" value="KAL0128080.1"/>
    <property type="molecule type" value="Genomic_DNA"/>
</dbReference>
<dbReference type="Proteomes" id="UP001430953">
    <property type="component" value="Unassembled WGS sequence"/>
</dbReference>
<name>A0AAW2GKQ9_9HYME</name>
<keyword evidence="1" id="KW-0812">Transmembrane</keyword>
<organism evidence="2 3">
    <name type="scientific">Cardiocondyla obscurior</name>
    <dbReference type="NCBI Taxonomy" id="286306"/>
    <lineage>
        <taxon>Eukaryota</taxon>
        <taxon>Metazoa</taxon>
        <taxon>Ecdysozoa</taxon>
        <taxon>Arthropoda</taxon>
        <taxon>Hexapoda</taxon>
        <taxon>Insecta</taxon>
        <taxon>Pterygota</taxon>
        <taxon>Neoptera</taxon>
        <taxon>Endopterygota</taxon>
        <taxon>Hymenoptera</taxon>
        <taxon>Apocrita</taxon>
        <taxon>Aculeata</taxon>
        <taxon>Formicoidea</taxon>
        <taxon>Formicidae</taxon>
        <taxon>Myrmicinae</taxon>
        <taxon>Cardiocondyla</taxon>
    </lineage>
</organism>
<dbReference type="AlphaFoldDB" id="A0AAW2GKQ9"/>